<dbReference type="Proteomes" id="UP001159042">
    <property type="component" value="Unassembled WGS sequence"/>
</dbReference>
<evidence type="ECO:0000313" key="1">
    <source>
        <dbReference type="EMBL" id="KAJ8919074.1"/>
    </source>
</evidence>
<sequence>MLCLKFTTCLEFKSNTSYEDYALLQLLLSRGQSYSAINWKRPLDKKTYSITLSMLGRDWPWISIYRDVLRAWKKFFEDIGVEPENVVLVLAYKMQPDRWASLLKRNG</sequence>
<name>A0AAV8VXT1_9CUCU</name>
<accession>A0AAV8VXT1</accession>
<protein>
    <submittedName>
        <fullName evidence="1">Uncharacterized protein</fullName>
    </submittedName>
</protein>
<keyword evidence="2" id="KW-1185">Reference proteome</keyword>
<gene>
    <name evidence="1" type="ORF">NQ315_012058</name>
</gene>
<reference evidence="1 2" key="1">
    <citation type="journal article" date="2023" name="Insect Mol. Biol.">
        <title>Genome sequencing provides insights into the evolution of gene families encoding plant cell wall-degrading enzymes in longhorned beetles.</title>
        <authorList>
            <person name="Shin N.R."/>
            <person name="Okamura Y."/>
            <person name="Kirsch R."/>
            <person name="Pauchet Y."/>
        </authorList>
    </citation>
    <scope>NUCLEOTIDE SEQUENCE [LARGE SCALE GENOMIC DNA]</scope>
    <source>
        <strain evidence="1">EAD_L_NR</strain>
    </source>
</reference>
<organism evidence="1 2">
    <name type="scientific">Exocentrus adspersus</name>
    <dbReference type="NCBI Taxonomy" id="1586481"/>
    <lineage>
        <taxon>Eukaryota</taxon>
        <taxon>Metazoa</taxon>
        <taxon>Ecdysozoa</taxon>
        <taxon>Arthropoda</taxon>
        <taxon>Hexapoda</taxon>
        <taxon>Insecta</taxon>
        <taxon>Pterygota</taxon>
        <taxon>Neoptera</taxon>
        <taxon>Endopterygota</taxon>
        <taxon>Coleoptera</taxon>
        <taxon>Polyphaga</taxon>
        <taxon>Cucujiformia</taxon>
        <taxon>Chrysomeloidea</taxon>
        <taxon>Cerambycidae</taxon>
        <taxon>Lamiinae</taxon>
        <taxon>Acanthocinini</taxon>
        <taxon>Exocentrus</taxon>
    </lineage>
</organism>
<dbReference type="EMBL" id="JANEYG010000020">
    <property type="protein sequence ID" value="KAJ8919074.1"/>
    <property type="molecule type" value="Genomic_DNA"/>
</dbReference>
<comment type="caution">
    <text evidence="1">The sequence shown here is derived from an EMBL/GenBank/DDBJ whole genome shotgun (WGS) entry which is preliminary data.</text>
</comment>
<evidence type="ECO:0000313" key="2">
    <source>
        <dbReference type="Proteomes" id="UP001159042"/>
    </source>
</evidence>
<proteinExistence type="predicted"/>
<dbReference type="AlphaFoldDB" id="A0AAV8VXT1"/>